<dbReference type="EMBL" id="OU466861">
    <property type="protein sequence ID" value="CAH2065863.1"/>
    <property type="molecule type" value="Genomic_DNA"/>
</dbReference>
<dbReference type="AlphaFoldDB" id="A0AAU9SH76"/>
<keyword evidence="3" id="KW-1185">Reference proteome</keyword>
<proteinExistence type="predicted"/>
<dbReference type="Pfam" id="PF03004">
    <property type="entry name" value="Transposase_24"/>
    <property type="match status" value="1"/>
</dbReference>
<evidence type="ECO:0000313" key="3">
    <source>
        <dbReference type="Proteomes" id="UP000836841"/>
    </source>
</evidence>
<gene>
    <name evidence="2" type="ORF">TAV2_LOCUS16184</name>
</gene>
<sequence>MRLTGKAPSRAEFFIESRTKPDGSFICEKAKTCAEELTKLLCQNSQVINNVPARLDDEYARVFGPERPGRIRGVGRGPTPSTLARRSAATRAETENSEVIVQLQEEVKGFKDQATAWTSSFAVAFGNIPNPTFANMPTLPNPQEMDDGAN</sequence>
<dbReference type="InterPro" id="IPR004252">
    <property type="entry name" value="Probable_transposase_24"/>
</dbReference>
<name>A0AAU9SH76_THLAR</name>
<evidence type="ECO:0000313" key="2">
    <source>
        <dbReference type="EMBL" id="CAH2065863.1"/>
    </source>
</evidence>
<evidence type="ECO:0000256" key="1">
    <source>
        <dbReference type="SAM" id="MobiDB-lite"/>
    </source>
</evidence>
<reference evidence="2 3" key="1">
    <citation type="submission" date="2022-03" db="EMBL/GenBank/DDBJ databases">
        <authorList>
            <person name="Nunn A."/>
            <person name="Chopra R."/>
            <person name="Nunn A."/>
            <person name="Contreras Garrido A."/>
        </authorList>
    </citation>
    <scope>NUCLEOTIDE SEQUENCE [LARGE SCALE GENOMIC DNA]</scope>
</reference>
<feature type="compositionally biased region" description="Low complexity" evidence="1">
    <location>
        <begin position="77"/>
        <end position="91"/>
    </location>
</feature>
<dbReference type="Proteomes" id="UP000836841">
    <property type="component" value="Chromosome 5"/>
</dbReference>
<protein>
    <submittedName>
        <fullName evidence="2">Uncharacterized protein</fullName>
    </submittedName>
</protein>
<accession>A0AAU9SH76</accession>
<feature type="region of interest" description="Disordered" evidence="1">
    <location>
        <begin position="66"/>
        <end position="95"/>
    </location>
</feature>
<organism evidence="2 3">
    <name type="scientific">Thlaspi arvense</name>
    <name type="common">Field penny-cress</name>
    <dbReference type="NCBI Taxonomy" id="13288"/>
    <lineage>
        <taxon>Eukaryota</taxon>
        <taxon>Viridiplantae</taxon>
        <taxon>Streptophyta</taxon>
        <taxon>Embryophyta</taxon>
        <taxon>Tracheophyta</taxon>
        <taxon>Spermatophyta</taxon>
        <taxon>Magnoliopsida</taxon>
        <taxon>eudicotyledons</taxon>
        <taxon>Gunneridae</taxon>
        <taxon>Pentapetalae</taxon>
        <taxon>rosids</taxon>
        <taxon>malvids</taxon>
        <taxon>Brassicales</taxon>
        <taxon>Brassicaceae</taxon>
        <taxon>Thlaspideae</taxon>
        <taxon>Thlaspi</taxon>
    </lineage>
</organism>